<feature type="transmembrane region" description="Helical" evidence="1">
    <location>
        <begin position="152"/>
        <end position="169"/>
    </location>
</feature>
<reference evidence="2 3" key="1">
    <citation type="submission" date="2019-08" db="EMBL/GenBank/DDBJ databases">
        <title>Amphibian skin-associated Pigmentiphaga: genome sequence and occurrence across geography and hosts.</title>
        <authorList>
            <person name="Bletz M.C."/>
            <person name="Bunk B."/>
            <person name="Sproeer C."/>
            <person name="Biwer P."/>
            <person name="Reiter S."/>
            <person name="Rabemananjara F.C.E."/>
            <person name="Schulz S."/>
            <person name="Overmann J."/>
            <person name="Vences M."/>
        </authorList>
    </citation>
    <scope>NUCLEOTIDE SEQUENCE [LARGE SCALE GENOMIC DNA]</scope>
    <source>
        <strain evidence="2 3">Mada1488</strain>
    </source>
</reference>
<sequence length="171" mass="19001">MGTFFEAVFLVLLLGFLGLAFLAMVALCGLAYYYLFKKIATFARQALIRATEARVTGFEISIPDLTQSDASDARPMIHLHLEDSIRQSQFSLGPVPCRDVFIALGEPENLAACWMTDDDWRQLLQNRQISVIRDARSKGAVLATDMRQQKQMLISFLIALAILAAMAVAQT</sequence>
<keyword evidence="1" id="KW-0472">Membrane</keyword>
<dbReference type="AlphaFoldDB" id="A0A5C0B065"/>
<accession>A0A5C0B065</accession>
<dbReference type="RefSeq" id="WP_148814628.1">
    <property type="nucleotide sequence ID" value="NZ_CP043046.1"/>
</dbReference>
<protein>
    <submittedName>
        <fullName evidence="2">Uncharacterized protein</fullName>
    </submittedName>
</protein>
<feature type="transmembrane region" description="Helical" evidence="1">
    <location>
        <begin position="12"/>
        <end position="35"/>
    </location>
</feature>
<dbReference type="EMBL" id="CP043046">
    <property type="protein sequence ID" value="QEI06231.1"/>
    <property type="molecule type" value="Genomic_DNA"/>
</dbReference>
<gene>
    <name evidence="2" type="ORF">FXN63_10560</name>
</gene>
<evidence type="ECO:0000256" key="1">
    <source>
        <dbReference type="SAM" id="Phobius"/>
    </source>
</evidence>
<evidence type="ECO:0000313" key="3">
    <source>
        <dbReference type="Proteomes" id="UP000325161"/>
    </source>
</evidence>
<keyword evidence="1" id="KW-0812">Transmembrane</keyword>
<proteinExistence type="predicted"/>
<keyword evidence="1" id="KW-1133">Transmembrane helix</keyword>
<name>A0A5C0B065_9BURK</name>
<dbReference type="KEGG" id="pacr:FXN63_10560"/>
<evidence type="ECO:0000313" key="2">
    <source>
        <dbReference type="EMBL" id="QEI06231.1"/>
    </source>
</evidence>
<dbReference type="Proteomes" id="UP000325161">
    <property type="component" value="Chromosome"/>
</dbReference>
<keyword evidence="3" id="KW-1185">Reference proteome</keyword>
<organism evidence="2 3">
    <name type="scientific">Pigmentiphaga aceris</name>
    <dbReference type="NCBI Taxonomy" id="1940612"/>
    <lineage>
        <taxon>Bacteria</taxon>
        <taxon>Pseudomonadati</taxon>
        <taxon>Pseudomonadota</taxon>
        <taxon>Betaproteobacteria</taxon>
        <taxon>Burkholderiales</taxon>
        <taxon>Alcaligenaceae</taxon>
        <taxon>Pigmentiphaga</taxon>
    </lineage>
</organism>